<dbReference type="SMART" id="SM00355">
    <property type="entry name" value="ZnF_C2H2"/>
    <property type="match status" value="2"/>
</dbReference>
<feature type="domain" description="C2H2-type" evidence="6">
    <location>
        <begin position="80"/>
        <end position="107"/>
    </location>
</feature>
<dbReference type="SUPFAM" id="SSF57667">
    <property type="entry name" value="beta-beta-alpha zinc fingers"/>
    <property type="match status" value="1"/>
</dbReference>
<evidence type="ECO:0000313" key="8">
    <source>
        <dbReference type="Proteomes" id="UP001186944"/>
    </source>
</evidence>
<feature type="region of interest" description="Disordered" evidence="5">
    <location>
        <begin position="100"/>
        <end position="123"/>
    </location>
</feature>
<dbReference type="AlphaFoldDB" id="A0AA88YQW0"/>
<organism evidence="7 8">
    <name type="scientific">Pinctada imbricata</name>
    <name type="common">Atlantic pearl-oyster</name>
    <name type="synonym">Pinctada martensii</name>
    <dbReference type="NCBI Taxonomy" id="66713"/>
    <lineage>
        <taxon>Eukaryota</taxon>
        <taxon>Metazoa</taxon>
        <taxon>Spiralia</taxon>
        <taxon>Lophotrochozoa</taxon>
        <taxon>Mollusca</taxon>
        <taxon>Bivalvia</taxon>
        <taxon>Autobranchia</taxon>
        <taxon>Pteriomorphia</taxon>
        <taxon>Pterioida</taxon>
        <taxon>Pterioidea</taxon>
        <taxon>Pteriidae</taxon>
        <taxon>Pinctada</taxon>
    </lineage>
</organism>
<name>A0AA88YQW0_PINIB</name>
<dbReference type="GO" id="GO:0008270">
    <property type="term" value="F:zinc ion binding"/>
    <property type="evidence" value="ECO:0007669"/>
    <property type="project" value="UniProtKB-KW"/>
</dbReference>
<dbReference type="InterPro" id="IPR044925">
    <property type="entry name" value="His-Me_finger_sf"/>
</dbReference>
<dbReference type="InterPro" id="IPR036236">
    <property type="entry name" value="Znf_C2H2_sf"/>
</dbReference>
<dbReference type="PANTHER" id="PTHR31511:SF12">
    <property type="entry name" value="RHO TERMINATION FACTOR N-TERMINAL DOMAIN-CONTAINING PROTEIN"/>
    <property type="match status" value="1"/>
</dbReference>
<feature type="domain" description="C2H2-type" evidence="6">
    <location>
        <begin position="52"/>
        <end position="80"/>
    </location>
</feature>
<evidence type="ECO:0000256" key="3">
    <source>
        <dbReference type="ARBA" id="ARBA00022833"/>
    </source>
</evidence>
<evidence type="ECO:0000259" key="6">
    <source>
        <dbReference type="PROSITE" id="PS50157"/>
    </source>
</evidence>
<dbReference type="PANTHER" id="PTHR31511">
    <property type="entry name" value="PROTEIN CBG23764"/>
    <property type="match status" value="1"/>
</dbReference>
<protein>
    <recommendedName>
        <fullName evidence="6">C2H2-type domain-containing protein</fullName>
    </recommendedName>
</protein>
<sequence>MFEVDKIYDLDELNKWASDRDMNDDPVVNLRRLDLLSERLNPVTDQAQECKHPCTVCGKSFKQRKHLLRHQRSIHGGNNLECSTCHAKFNRKDNLERHMKAHQNTRKRKSSSEENEGSKRSKETLQKTRGIKWYLTLYVKFVKYNQNNEAVYAELVFRSINFALTNASEIQQHLANAFQKLHNSYQNFERDGSGWTIDKIYKLEISTAEYVPLSGSSYIPLPPSIQKKKAVLNIQNNDQKCFLWSIIASIHPVYRTDSPYRVSNYIQYEEELKTDGLVFPVPLSQIKHFEKKNEVSVNVFGLENNEIFPLQITEERSGHHVNLLLFSKGDKRHYCLIRNLSRLLGNRTNHKCETYYCNYCLHGFCRQDLLDDHVPYCSPNGPQKLSFQKSEEHKWIEFKHINKQLRVPFVIYADFECFTSPIESSGPNSSCTKAYQKHVPSGFCYYVKCSSDELSKPAYVYRGSNTLDHFFERLAIEEKHICEVLDNVKPMSLSAEEEMAFQKSTKCHICDGELGADRVRDHDHLSGLYRGAAHTGFLLYLDEKVGNM</sequence>
<dbReference type="SUPFAM" id="SSF54060">
    <property type="entry name" value="His-Me finger endonucleases"/>
    <property type="match status" value="1"/>
</dbReference>
<evidence type="ECO:0000256" key="1">
    <source>
        <dbReference type="ARBA" id="ARBA00022723"/>
    </source>
</evidence>
<dbReference type="InterPro" id="IPR013087">
    <property type="entry name" value="Znf_C2H2_type"/>
</dbReference>
<keyword evidence="2 4" id="KW-0863">Zinc-finger</keyword>
<evidence type="ECO:0000313" key="7">
    <source>
        <dbReference type="EMBL" id="KAK3104922.1"/>
    </source>
</evidence>
<feature type="compositionally biased region" description="Basic residues" evidence="5">
    <location>
        <begin position="100"/>
        <end position="109"/>
    </location>
</feature>
<evidence type="ECO:0000256" key="5">
    <source>
        <dbReference type="SAM" id="MobiDB-lite"/>
    </source>
</evidence>
<dbReference type="FunFam" id="3.30.160.60:FF:000446">
    <property type="entry name" value="Zinc finger protein"/>
    <property type="match status" value="1"/>
</dbReference>
<evidence type="ECO:0000256" key="2">
    <source>
        <dbReference type="ARBA" id="ARBA00022771"/>
    </source>
</evidence>
<gene>
    <name evidence="7" type="ORF">FSP39_013260</name>
</gene>
<dbReference type="PROSITE" id="PS50157">
    <property type="entry name" value="ZINC_FINGER_C2H2_2"/>
    <property type="match status" value="2"/>
</dbReference>
<dbReference type="Proteomes" id="UP001186944">
    <property type="component" value="Unassembled WGS sequence"/>
</dbReference>
<comment type="caution">
    <text evidence="7">The sequence shown here is derived from an EMBL/GenBank/DDBJ whole genome shotgun (WGS) entry which is preliminary data.</text>
</comment>
<evidence type="ECO:0000256" key="4">
    <source>
        <dbReference type="PROSITE-ProRule" id="PRU00042"/>
    </source>
</evidence>
<dbReference type="Pfam" id="PF00096">
    <property type="entry name" value="zf-C2H2"/>
    <property type="match status" value="2"/>
</dbReference>
<dbReference type="Gene3D" id="3.30.160.60">
    <property type="entry name" value="Classic Zinc Finger"/>
    <property type="match status" value="2"/>
</dbReference>
<dbReference type="EMBL" id="VSWD01000004">
    <property type="protein sequence ID" value="KAK3104922.1"/>
    <property type="molecule type" value="Genomic_DNA"/>
</dbReference>
<accession>A0AA88YQW0</accession>
<proteinExistence type="predicted"/>
<keyword evidence="1" id="KW-0479">Metal-binding</keyword>
<feature type="compositionally biased region" description="Basic and acidic residues" evidence="5">
    <location>
        <begin position="110"/>
        <end position="123"/>
    </location>
</feature>
<keyword evidence="3" id="KW-0862">Zinc</keyword>
<dbReference type="PROSITE" id="PS00028">
    <property type="entry name" value="ZINC_FINGER_C2H2_1"/>
    <property type="match status" value="2"/>
</dbReference>
<reference evidence="7" key="1">
    <citation type="submission" date="2019-08" db="EMBL/GenBank/DDBJ databases">
        <title>The improved chromosome-level genome for the pearl oyster Pinctada fucata martensii using PacBio sequencing and Hi-C.</title>
        <authorList>
            <person name="Zheng Z."/>
        </authorList>
    </citation>
    <scope>NUCLEOTIDE SEQUENCE</scope>
    <source>
        <strain evidence="7">ZZ-2019</strain>
        <tissue evidence="7">Adductor muscle</tissue>
    </source>
</reference>
<keyword evidence="8" id="KW-1185">Reference proteome</keyword>